<keyword evidence="4" id="KW-0732">Signal</keyword>
<keyword evidence="3" id="KW-0964">Secreted</keyword>
<comment type="subcellular location">
    <subcellularLocation>
        <location evidence="1">Secreted</location>
    </subcellularLocation>
</comment>
<feature type="signal peptide" evidence="4">
    <location>
        <begin position="1"/>
        <end position="19"/>
    </location>
</feature>
<protein>
    <submittedName>
        <fullName evidence="5">Uncharacterized protein</fullName>
    </submittedName>
</protein>
<dbReference type="PANTHER" id="PTHR21066:SF17">
    <property type="entry name" value="AGAP011368-PA"/>
    <property type="match status" value="1"/>
</dbReference>
<keyword evidence="6" id="KW-1185">Reference proteome</keyword>
<gene>
    <name evidence="5" type="ORF">NEZAVI_LOCUS14367</name>
</gene>
<dbReference type="InterPro" id="IPR052295">
    <property type="entry name" value="Odorant-binding_protein"/>
</dbReference>
<dbReference type="InterPro" id="IPR036728">
    <property type="entry name" value="PBP_GOBP_sf"/>
</dbReference>
<proteinExistence type="inferred from homology"/>
<dbReference type="OrthoDB" id="6622484at2759"/>
<dbReference type="AlphaFoldDB" id="A0A9P0MXV6"/>
<dbReference type="PANTHER" id="PTHR21066">
    <property type="entry name" value="ODORANT-BINDING PROTEIN 59A-RELATED"/>
    <property type="match status" value="1"/>
</dbReference>
<evidence type="ECO:0000256" key="3">
    <source>
        <dbReference type="ARBA" id="ARBA00022525"/>
    </source>
</evidence>
<feature type="chain" id="PRO_5040449583" evidence="4">
    <location>
        <begin position="20"/>
        <end position="235"/>
    </location>
</feature>
<organism evidence="5 6">
    <name type="scientific">Nezara viridula</name>
    <name type="common">Southern green stink bug</name>
    <name type="synonym">Cimex viridulus</name>
    <dbReference type="NCBI Taxonomy" id="85310"/>
    <lineage>
        <taxon>Eukaryota</taxon>
        <taxon>Metazoa</taxon>
        <taxon>Ecdysozoa</taxon>
        <taxon>Arthropoda</taxon>
        <taxon>Hexapoda</taxon>
        <taxon>Insecta</taxon>
        <taxon>Pterygota</taxon>
        <taxon>Neoptera</taxon>
        <taxon>Paraneoptera</taxon>
        <taxon>Hemiptera</taxon>
        <taxon>Heteroptera</taxon>
        <taxon>Panheteroptera</taxon>
        <taxon>Pentatomomorpha</taxon>
        <taxon>Pentatomoidea</taxon>
        <taxon>Pentatomidae</taxon>
        <taxon>Pentatominae</taxon>
        <taxon>Nezara</taxon>
    </lineage>
</organism>
<dbReference type="EMBL" id="OV725082">
    <property type="protein sequence ID" value="CAH1406437.1"/>
    <property type="molecule type" value="Genomic_DNA"/>
</dbReference>
<evidence type="ECO:0000256" key="1">
    <source>
        <dbReference type="ARBA" id="ARBA00004613"/>
    </source>
</evidence>
<accession>A0A9P0MXV6</accession>
<sequence>MEFTSIILTTLTVVWSVHSLKLDPLGRYIEGLQPGNDVPHPMDVSSSRHVREAEKPRHHRSHGGFIAFEYCCGGENNTEFKKDTEEPIEALQKCVDELKEEDEWTMYGNPTKDPFSCETSKKFKDQFNCFFNCMMRVRGLLREDGTDDIEKWEVFVSERLAFPWLKELALVALNKCIDNKDYSWIQNGDKLKCNPRALDINHCLWKEIVVTCPEEHFVKNAYCKRVKESLKEFEG</sequence>
<reference evidence="5" key="1">
    <citation type="submission" date="2022-01" db="EMBL/GenBank/DDBJ databases">
        <authorList>
            <person name="King R."/>
        </authorList>
    </citation>
    <scope>NUCLEOTIDE SEQUENCE</scope>
</reference>
<dbReference type="GO" id="GO:0005576">
    <property type="term" value="C:extracellular region"/>
    <property type="evidence" value="ECO:0007669"/>
    <property type="project" value="UniProtKB-SubCell"/>
</dbReference>
<evidence type="ECO:0000313" key="6">
    <source>
        <dbReference type="Proteomes" id="UP001152798"/>
    </source>
</evidence>
<dbReference type="SUPFAM" id="SSF47565">
    <property type="entry name" value="Insect pheromone/odorant-binding proteins"/>
    <property type="match status" value="1"/>
</dbReference>
<evidence type="ECO:0000256" key="2">
    <source>
        <dbReference type="ARBA" id="ARBA00008098"/>
    </source>
</evidence>
<dbReference type="Proteomes" id="UP001152798">
    <property type="component" value="Chromosome 6"/>
</dbReference>
<dbReference type="GO" id="GO:0005549">
    <property type="term" value="F:odorant binding"/>
    <property type="evidence" value="ECO:0007669"/>
    <property type="project" value="InterPro"/>
</dbReference>
<comment type="similarity">
    <text evidence="2">Belongs to the PBP/GOBP family.</text>
</comment>
<evidence type="ECO:0000313" key="5">
    <source>
        <dbReference type="EMBL" id="CAH1406437.1"/>
    </source>
</evidence>
<evidence type="ECO:0000256" key="4">
    <source>
        <dbReference type="SAM" id="SignalP"/>
    </source>
</evidence>
<name>A0A9P0MXV6_NEZVI</name>
<dbReference type="Gene3D" id="1.10.238.20">
    <property type="entry name" value="Pheromone/general odorant binding protein domain"/>
    <property type="match status" value="1"/>
</dbReference>